<accession>A0A1L3KPC6</accession>
<keyword evidence="1" id="KW-0472">Membrane</keyword>
<keyword evidence="1" id="KW-1133">Transmembrane helix</keyword>
<protein>
    <submittedName>
        <fullName evidence="2">Uncharacterized protein</fullName>
    </submittedName>
</protein>
<keyword evidence="1" id="KW-0812">Transmembrane</keyword>
<proteinExistence type="predicted"/>
<name>A0A1L3KPC6_9VIRU</name>
<feature type="transmembrane region" description="Helical" evidence="1">
    <location>
        <begin position="895"/>
        <end position="914"/>
    </location>
</feature>
<dbReference type="EMBL" id="KX884685">
    <property type="protein sequence ID" value="APG79165.1"/>
    <property type="molecule type" value="Genomic_RNA"/>
</dbReference>
<organism evidence="2">
    <name type="scientific">Hubei odonate virus 14</name>
    <dbReference type="NCBI Taxonomy" id="1922995"/>
    <lineage>
        <taxon>Viruses</taxon>
        <taxon>Riboviria</taxon>
    </lineage>
</organism>
<sequence length="1186" mass="133300">MTNRLISKVDELERRLMYYITSGTDTLRDSAALKWLEENQNGLQKWIETDKILTQNGITVKDLNAQLKFGKEYQALTDYVNYYNSWVQNRNNVISIGTYYYQGKRLKNHLNLLKKIDESNQTRKIIDGYNHYLYLIPFKTQVINTTGTNVYYDASNESVAISIINEGTSLLMTITYGSQKWKMSIDNPHITDAFYTRNIVMKSMLLMRVDVMEDQTVKLQGITAVMSLEERKIELKLSGSIVLPSEVVDIINFDLPPELVLIKNILTEEFDESYDALKTMYIMSIIRQVIPQASEFYHSEIGTGLSAGLYGQGSVVAISKIYSIINSTVITRDKTYTIAQQMVKNGSYQETIQYSDEMTYKVPVTQDSIVTSLNYQAYFWLKSLTPSIVLGEYKNDTISVTTDIAKERLEYNKGVSESYTDTDKQNSDYWIEKRIVNFRSPKRKDTRSKCYNAKTGLEIGAAVDFVGNVVDTTTWNLYGLLVRVKDEGGVEDVYIRTEVDVQADYDVEYWMYIMPNNMASDSNNQMDYNGTITIGSDDFDITGKLTPTTILYGDGQKTGYVGKIYTKYGLKTITYVSDVPFYQSNYDGLHYDANFGGGKLYADKANYKLDIDAGTRLKIGSCTVYATDNKLYLGGTNLGTMTLYSDINGRYSYDIPVTPPFNIPYIGDKFEQKVKAYYCNLTNVIVSNVPKYLDIDTTNTIIEVKNNTTTSTMMLPDYASETISLPTGKARLFTYPLSLQAIPSTSLSKIWGATTSVRIDQADANIKSFNGTASELTLPDGVTAQSSIPEAIANLQTGLNLLSNYAEYLRYMINNLNERLIYINRTLEEISNTINVIIDAINGSAEQQQSGLGIASQIIGFIGAAVGMFFPLCGLAITTLSTVLTGINEIQEGNVLVGVFDVTIGLLMGGLFGYKLNQRFNRKYGAQEINTDDASLINYEAVIAPPGYSSIDMGASRLPSYSEVIKNGTKGGIIKNSTYEYDKVVEELKLVTSVKSEEMDKIAEWLQLTDRMRNSSGKDAVVFATLTEVYSKNGNRKSMEFDLVTVTADKNGNTTRESISDESFNELFENVVTKDTFVKSLVSYSLTERPVSNGMFFDDDVFAMMFLSNLKQVDDVATNEKRDNDKPNKQIQIQDNTITHIRKRNLNVLVNRTYLSVSDIASAFLPNKNDVGMQNEIINNISRYIL</sequence>
<feature type="transmembrane region" description="Helical" evidence="1">
    <location>
        <begin position="858"/>
        <end position="883"/>
    </location>
</feature>
<evidence type="ECO:0000313" key="2">
    <source>
        <dbReference type="EMBL" id="APG79165.1"/>
    </source>
</evidence>
<reference evidence="2" key="1">
    <citation type="journal article" date="2016" name="Nature">
        <title>Redefining the invertebrate RNA virosphere.</title>
        <authorList>
            <person name="Shi M."/>
            <person name="Lin X.D."/>
            <person name="Tian J.H."/>
            <person name="Chen L.J."/>
            <person name="Chen X."/>
            <person name="Li C.X."/>
            <person name="Qin X.C."/>
            <person name="Li J."/>
            <person name="Cao J.P."/>
            <person name="Eden J.S."/>
            <person name="Buchmann J."/>
            <person name="Wang W."/>
            <person name="Xu J."/>
            <person name="Holmes E.C."/>
            <person name="Zhang Y.Z."/>
        </authorList>
    </citation>
    <scope>NUCLEOTIDE SEQUENCE</scope>
    <source>
        <strain evidence="2">QTM27275</strain>
    </source>
</reference>
<evidence type="ECO:0000256" key="1">
    <source>
        <dbReference type="SAM" id="Phobius"/>
    </source>
</evidence>